<organism evidence="1 2">
    <name type="scientific">Anatilimnocola aggregata</name>
    <dbReference type="NCBI Taxonomy" id="2528021"/>
    <lineage>
        <taxon>Bacteria</taxon>
        <taxon>Pseudomonadati</taxon>
        <taxon>Planctomycetota</taxon>
        <taxon>Planctomycetia</taxon>
        <taxon>Pirellulales</taxon>
        <taxon>Pirellulaceae</taxon>
        <taxon>Anatilimnocola</taxon>
    </lineage>
</organism>
<dbReference type="Proteomes" id="UP000315017">
    <property type="component" value="Chromosome"/>
</dbReference>
<dbReference type="KEGG" id="aagg:ETAA8_18130"/>
<dbReference type="InterPro" id="IPR021375">
    <property type="entry name" value="DUF2997"/>
</dbReference>
<sequence>MKQIIEVIVSPKGEAKIETKGIVGGECRQASRFIEQALGAQVREKLTAEFHQHQARDQTIKEGQA</sequence>
<dbReference type="AlphaFoldDB" id="A0A517Y993"/>
<proteinExistence type="predicted"/>
<name>A0A517Y993_9BACT</name>
<accession>A0A517Y993</accession>
<gene>
    <name evidence="1" type="ORF">ETAA8_18130</name>
</gene>
<keyword evidence="2" id="KW-1185">Reference proteome</keyword>
<dbReference type="RefSeq" id="WP_145087532.1">
    <property type="nucleotide sequence ID" value="NZ_CP036274.1"/>
</dbReference>
<evidence type="ECO:0000313" key="2">
    <source>
        <dbReference type="Proteomes" id="UP000315017"/>
    </source>
</evidence>
<dbReference type="Pfam" id="PF11211">
    <property type="entry name" value="DUF2997"/>
    <property type="match status" value="1"/>
</dbReference>
<dbReference type="OrthoDB" id="288620at2"/>
<reference evidence="1 2" key="1">
    <citation type="submission" date="2019-02" db="EMBL/GenBank/DDBJ databases">
        <title>Deep-cultivation of Planctomycetes and their phenomic and genomic characterization uncovers novel biology.</title>
        <authorList>
            <person name="Wiegand S."/>
            <person name="Jogler M."/>
            <person name="Boedeker C."/>
            <person name="Pinto D."/>
            <person name="Vollmers J."/>
            <person name="Rivas-Marin E."/>
            <person name="Kohn T."/>
            <person name="Peeters S.H."/>
            <person name="Heuer A."/>
            <person name="Rast P."/>
            <person name="Oberbeckmann S."/>
            <person name="Bunk B."/>
            <person name="Jeske O."/>
            <person name="Meyerdierks A."/>
            <person name="Storesund J.E."/>
            <person name="Kallscheuer N."/>
            <person name="Luecker S."/>
            <person name="Lage O.M."/>
            <person name="Pohl T."/>
            <person name="Merkel B.J."/>
            <person name="Hornburger P."/>
            <person name="Mueller R.-W."/>
            <person name="Bruemmer F."/>
            <person name="Labrenz M."/>
            <person name="Spormann A.M."/>
            <person name="Op den Camp H."/>
            <person name="Overmann J."/>
            <person name="Amann R."/>
            <person name="Jetten M.S.M."/>
            <person name="Mascher T."/>
            <person name="Medema M.H."/>
            <person name="Devos D.P."/>
            <person name="Kaster A.-K."/>
            <person name="Ovreas L."/>
            <person name="Rohde M."/>
            <person name="Galperin M.Y."/>
            <person name="Jogler C."/>
        </authorList>
    </citation>
    <scope>NUCLEOTIDE SEQUENCE [LARGE SCALE GENOMIC DNA]</scope>
    <source>
        <strain evidence="1 2">ETA_A8</strain>
    </source>
</reference>
<evidence type="ECO:0000313" key="1">
    <source>
        <dbReference type="EMBL" id="QDU26732.1"/>
    </source>
</evidence>
<protein>
    <recommendedName>
        <fullName evidence="3">DUF2997 domain-containing protein</fullName>
    </recommendedName>
</protein>
<evidence type="ECO:0008006" key="3">
    <source>
        <dbReference type="Google" id="ProtNLM"/>
    </source>
</evidence>
<dbReference type="EMBL" id="CP036274">
    <property type="protein sequence ID" value="QDU26732.1"/>
    <property type="molecule type" value="Genomic_DNA"/>
</dbReference>